<feature type="domain" description="M23ase beta-sheet core" evidence="1">
    <location>
        <begin position="89"/>
        <end position="187"/>
    </location>
</feature>
<dbReference type="EMBL" id="FQTW01000007">
    <property type="protein sequence ID" value="SHE86799.1"/>
    <property type="molecule type" value="Genomic_DNA"/>
</dbReference>
<evidence type="ECO:0000313" key="2">
    <source>
        <dbReference type="EMBL" id="SHE86799.1"/>
    </source>
</evidence>
<keyword evidence="3" id="KW-1185">Reference proteome</keyword>
<sequence length="222" mass="25227">MKKFQQFLSQLTAGFTPIIDTKFERQDYGLIDLSINQSINLEHKPVQKTQAFINQFLKQTNKTIAFGGYLEQRDLYKRSPHFTNNLRDIHIGLDIWCPANTAVISPLDAVVHSFKDNHDLGDYGPTIILQHDFEAETFYTLYGHLSRKSLENLQVGQPITKASVFAEIGSAEVNGSYAPHLHFQIIRDIGDRFGDFPGVCSKAKLKHFSNNCPDPNLLLKIY</sequence>
<dbReference type="Pfam" id="PF01551">
    <property type="entry name" value="Peptidase_M23"/>
    <property type="match status" value="1"/>
</dbReference>
<gene>
    <name evidence="2" type="ORF">SAMN05444278_10739</name>
</gene>
<dbReference type="GO" id="GO:0004222">
    <property type="term" value="F:metalloendopeptidase activity"/>
    <property type="evidence" value="ECO:0007669"/>
    <property type="project" value="TreeGrafter"/>
</dbReference>
<dbReference type="Proteomes" id="UP000184462">
    <property type="component" value="Unassembled WGS sequence"/>
</dbReference>
<dbReference type="CDD" id="cd12797">
    <property type="entry name" value="M23_peptidase"/>
    <property type="match status" value="1"/>
</dbReference>
<dbReference type="InterPro" id="IPR050570">
    <property type="entry name" value="Cell_wall_metabolism_enzyme"/>
</dbReference>
<dbReference type="PANTHER" id="PTHR21666:SF270">
    <property type="entry name" value="MUREIN HYDROLASE ACTIVATOR ENVC"/>
    <property type="match status" value="1"/>
</dbReference>
<evidence type="ECO:0000313" key="3">
    <source>
        <dbReference type="Proteomes" id="UP000184462"/>
    </source>
</evidence>
<accession>A0A1M4WZX7</accession>
<protein>
    <submittedName>
        <fullName evidence="2">Peptidase family M23</fullName>
    </submittedName>
</protein>
<organism evidence="2 3">
    <name type="scientific">Psychroflexus salarius</name>
    <dbReference type="NCBI Taxonomy" id="1155689"/>
    <lineage>
        <taxon>Bacteria</taxon>
        <taxon>Pseudomonadati</taxon>
        <taxon>Bacteroidota</taxon>
        <taxon>Flavobacteriia</taxon>
        <taxon>Flavobacteriales</taxon>
        <taxon>Flavobacteriaceae</taxon>
        <taxon>Psychroflexus</taxon>
    </lineage>
</organism>
<dbReference type="InterPro" id="IPR011055">
    <property type="entry name" value="Dup_hybrid_motif"/>
</dbReference>
<evidence type="ECO:0000259" key="1">
    <source>
        <dbReference type="Pfam" id="PF01551"/>
    </source>
</evidence>
<dbReference type="Gene3D" id="2.70.70.10">
    <property type="entry name" value="Glucose Permease (Domain IIA)"/>
    <property type="match status" value="1"/>
</dbReference>
<name>A0A1M4WZX7_9FLAO</name>
<dbReference type="SUPFAM" id="SSF51261">
    <property type="entry name" value="Duplicated hybrid motif"/>
    <property type="match status" value="1"/>
</dbReference>
<dbReference type="AlphaFoldDB" id="A0A1M4WZX7"/>
<dbReference type="STRING" id="1155689.SAMN05444278_10739"/>
<proteinExistence type="predicted"/>
<dbReference type="PANTHER" id="PTHR21666">
    <property type="entry name" value="PEPTIDASE-RELATED"/>
    <property type="match status" value="1"/>
</dbReference>
<dbReference type="InterPro" id="IPR016047">
    <property type="entry name" value="M23ase_b-sheet_dom"/>
</dbReference>
<dbReference type="RefSeq" id="WP_073193313.1">
    <property type="nucleotide sequence ID" value="NZ_FQTW01000007.1"/>
</dbReference>
<reference evidence="2 3" key="1">
    <citation type="submission" date="2016-11" db="EMBL/GenBank/DDBJ databases">
        <authorList>
            <person name="Jaros S."/>
            <person name="Januszkiewicz K."/>
            <person name="Wedrychowicz H."/>
        </authorList>
    </citation>
    <scope>NUCLEOTIDE SEQUENCE [LARGE SCALE GENOMIC DNA]</scope>
    <source>
        <strain evidence="2 3">DSM 25661</strain>
    </source>
</reference>
<dbReference type="OrthoDB" id="9801052at2"/>